<evidence type="ECO:0000313" key="2">
    <source>
        <dbReference type="Proteomes" id="UP000805193"/>
    </source>
</evidence>
<accession>A0AC60NWD4</accession>
<name>A0AC60NWD4_IXOPE</name>
<evidence type="ECO:0000313" key="1">
    <source>
        <dbReference type="EMBL" id="KAG0411469.1"/>
    </source>
</evidence>
<reference evidence="1 2" key="1">
    <citation type="journal article" date="2020" name="Cell">
        <title>Large-Scale Comparative Analyses of Tick Genomes Elucidate Their Genetic Diversity and Vector Capacities.</title>
        <authorList>
            <consortium name="Tick Genome and Microbiome Consortium (TIGMIC)"/>
            <person name="Jia N."/>
            <person name="Wang J."/>
            <person name="Shi W."/>
            <person name="Du L."/>
            <person name="Sun Y."/>
            <person name="Zhan W."/>
            <person name="Jiang J.F."/>
            <person name="Wang Q."/>
            <person name="Zhang B."/>
            <person name="Ji P."/>
            <person name="Bell-Sakyi L."/>
            <person name="Cui X.M."/>
            <person name="Yuan T.T."/>
            <person name="Jiang B.G."/>
            <person name="Yang W.F."/>
            <person name="Lam T.T."/>
            <person name="Chang Q.C."/>
            <person name="Ding S.J."/>
            <person name="Wang X.J."/>
            <person name="Zhu J.G."/>
            <person name="Ruan X.D."/>
            <person name="Zhao L."/>
            <person name="Wei J.T."/>
            <person name="Ye R.Z."/>
            <person name="Que T.C."/>
            <person name="Du C.H."/>
            <person name="Zhou Y.H."/>
            <person name="Cheng J.X."/>
            <person name="Dai P.F."/>
            <person name="Guo W.B."/>
            <person name="Han X.H."/>
            <person name="Huang E.J."/>
            <person name="Li L.F."/>
            <person name="Wei W."/>
            <person name="Gao Y.C."/>
            <person name="Liu J.Z."/>
            <person name="Shao H.Z."/>
            <person name="Wang X."/>
            <person name="Wang C.C."/>
            <person name="Yang T.C."/>
            <person name="Huo Q.B."/>
            <person name="Li W."/>
            <person name="Chen H.Y."/>
            <person name="Chen S.E."/>
            <person name="Zhou L.G."/>
            <person name="Ni X.B."/>
            <person name="Tian J.H."/>
            <person name="Sheng Y."/>
            <person name="Liu T."/>
            <person name="Pan Y.S."/>
            <person name="Xia L.Y."/>
            <person name="Li J."/>
            <person name="Zhao F."/>
            <person name="Cao W.C."/>
        </authorList>
    </citation>
    <scope>NUCLEOTIDE SEQUENCE [LARGE SCALE GENOMIC DNA]</scope>
    <source>
        <strain evidence="1">Iper-2018</strain>
    </source>
</reference>
<gene>
    <name evidence="1" type="ORF">HPB47_011424</name>
</gene>
<protein>
    <submittedName>
        <fullName evidence="1">Uncharacterized protein</fullName>
    </submittedName>
</protein>
<proteinExistence type="predicted"/>
<keyword evidence="2" id="KW-1185">Reference proteome</keyword>
<comment type="caution">
    <text evidence="1">The sequence shown here is derived from an EMBL/GenBank/DDBJ whole genome shotgun (WGS) entry which is preliminary data.</text>
</comment>
<dbReference type="EMBL" id="JABSTQ010011430">
    <property type="protein sequence ID" value="KAG0411469.1"/>
    <property type="molecule type" value="Genomic_DNA"/>
</dbReference>
<dbReference type="Proteomes" id="UP000805193">
    <property type="component" value="Unassembled WGS sequence"/>
</dbReference>
<sequence>MYWILRHMKRPTRVCPGYWFVPELIVVRFWMDTHLSMAARFFNFLEASMATHGDDDLVAFFHGPQAVVVTVTPAAVEGLVNSSNNVSKPFPYHFMEPVMGTGLIIRICDGFISRICNVVYWWDILYEFSREGKNYHNISQIMRDYCRQGFDTTATAAAFCLYLLGNHLEVQEKVHEELERVFADDFDRPVTLDDLRDLPYLDCVIKVKGSIACQDISFKLADVEALDPAALQQVFPEKWSSYAHRAVKVEERMWADGGLADITMDRLIIKTGEDGSTDNSDDEDMGCKALVEWWLNHRTECFGSSDYVRKFSGVVEDDKVYQLYWAGDARTKGGFYDAKVLYMAGFWSKVLEQSFALELGVYGLPKSTRRTAPTHTLFPFRPPGNWWNRSSGLLTGLLVQPTALQVVLGIAQRECGESLRLYDTRVSECHRFALFRAVAEPMLEVNELPGRN</sequence>
<organism evidence="1 2">
    <name type="scientific">Ixodes persulcatus</name>
    <name type="common">Taiga tick</name>
    <dbReference type="NCBI Taxonomy" id="34615"/>
    <lineage>
        <taxon>Eukaryota</taxon>
        <taxon>Metazoa</taxon>
        <taxon>Ecdysozoa</taxon>
        <taxon>Arthropoda</taxon>
        <taxon>Chelicerata</taxon>
        <taxon>Arachnida</taxon>
        <taxon>Acari</taxon>
        <taxon>Parasitiformes</taxon>
        <taxon>Ixodida</taxon>
        <taxon>Ixodoidea</taxon>
        <taxon>Ixodidae</taxon>
        <taxon>Ixodinae</taxon>
        <taxon>Ixodes</taxon>
    </lineage>
</organism>